<dbReference type="EMBL" id="JBEPAZ010000047">
    <property type="protein sequence ID" value="MER6432786.1"/>
    <property type="molecule type" value="Genomic_DNA"/>
</dbReference>
<evidence type="ECO:0000256" key="1">
    <source>
        <dbReference type="ARBA" id="ARBA00004141"/>
    </source>
</evidence>
<keyword evidence="2 5" id="KW-0812">Transmembrane</keyword>
<dbReference type="InterPro" id="IPR044878">
    <property type="entry name" value="UbiA_sf"/>
</dbReference>
<evidence type="ECO:0000256" key="4">
    <source>
        <dbReference type="ARBA" id="ARBA00023136"/>
    </source>
</evidence>
<dbReference type="Proteomes" id="UP001470023">
    <property type="component" value="Unassembled WGS sequence"/>
</dbReference>
<proteinExistence type="predicted"/>
<protein>
    <submittedName>
        <fullName evidence="6">UbiA family prenyltransferase</fullName>
    </submittedName>
</protein>
<feature type="transmembrane region" description="Helical" evidence="5">
    <location>
        <begin position="96"/>
        <end position="119"/>
    </location>
</feature>
<dbReference type="RefSeq" id="WP_073898146.1">
    <property type="nucleotide sequence ID" value="NZ_JBEOYA010000044.1"/>
</dbReference>
<comment type="subcellular location">
    <subcellularLocation>
        <location evidence="1">Membrane</location>
        <topology evidence="1">Multi-pass membrane protein</topology>
    </subcellularLocation>
</comment>
<sequence length="383" mass="39096">MTTDLAWTDTRSSAPPALGGVSHYLALSRLPVAVFTWIPYVVGGLLVPGLGVGGWLVLIGAGTLLQAFACHVNDLTDLASDRLNPARLRSPLVRGAVAPATVAGWAVTEAAVLAAAAWALADGTVARAGLVGVVVLTAWLNILQKSPERGSPMLWDYLFGVAMAAPLPLVALARGGHAGLPVCLLVVGFGFHMVATNSSVGNLKDIATDRSAGSRTTAIALGVRTRHEGGFHFPRRYLAFVLSAQVGVAGCTVAAAVVLGVRGWDVRQAVLAMGGAVLALASSAGLARLFTGPGPFADVSRSELTAPSRRGQLPPGWLRNGGWSFGNTLAFLLGCAAVLPGPSAARLALAVAGWFAAVLAVARLRTVRARRDALGTGATGAAS</sequence>
<feature type="transmembrane region" description="Helical" evidence="5">
    <location>
        <begin position="178"/>
        <end position="195"/>
    </location>
</feature>
<evidence type="ECO:0000256" key="5">
    <source>
        <dbReference type="SAM" id="Phobius"/>
    </source>
</evidence>
<evidence type="ECO:0000256" key="2">
    <source>
        <dbReference type="ARBA" id="ARBA00022692"/>
    </source>
</evidence>
<evidence type="ECO:0000313" key="7">
    <source>
        <dbReference type="Proteomes" id="UP001470023"/>
    </source>
</evidence>
<evidence type="ECO:0000256" key="3">
    <source>
        <dbReference type="ARBA" id="ARBA00022989"/>
    </source>
</evidence>
<feature type="transmembrane region" description="Helical" evidence="5">
    <location>
        <begin position="125"/>
        <end position="142"/>
    </location>
</feature>
<keyword evidence="7" id="KW-1185">Reference proteome</keyword>
<organism evidence="6 7">
    <name type="scientific">Streptomyces sp. 900105245</name>
    <dbReference type="NCBI Taxonomy" id="3154379"/>
    <lineage>
        <taxon>Bacteria</taxon>
        <taxon>Bacillati</taxon>
        <taxon>Actinomycetota</taxon>
        <taxon>Actinomycetes</taxon>
        <taxon>Kitasatosporales</taxon>
        <taxon>Streptomycetaceae</taxon>
        <taxon>Streptomyces</taxon>
    </lineage>
</organism>
<feature type="transmembrane region" description="Helical" evidence="5">
    <location>
        <begin position="37"/>
        <end position="58"/>
    </location>
</feature>
<keyword evidence="3 5" id="KW-1133">Transmembrane helix</keyword>
<keyword evidence="4 5" id="KW-0472">Membrane</keyword>
<comment type="caution">
    <text evidence="6">The sequence shown here is derived from an EMBL/GenBank/DDBJ whole genome shotgun (WGS) entry which is preliminary data.</text>
</comment>
<dbReference type="Pfam" id="PF01040">
    <property type="entry name" value="UbiA"/>
    <property type="match status" value="1"/>
</dbReference>
<accession>A0ABV1UHS8</accession>
<dbReference type="Gene3D" id="1.10.357.140">
    <property type="entry name" value="UbiA prenyltransferase"/>
    <property type="match status" value="1"/>
</dbReference>
<feature type="transmembrane region" description="Helical" evidence="5">
    <location>
        <begin position="237"/>
        <end position="259"/>
    </location>
</feature>
<dbReference type="InterPro" id="IPR000537">
    <property type="entry name" value="UbiA_prenyltransferase"/>
</dbReference>
<feature type="transmembrane region" description="Helical" evidence="5">
    <location>
        <begin position="345"/>
        <end position="364"/>
    </location>
</feature>
<feature type="transmembrane region" description="Helical" evidence="5">
    <location>
        <begin position="154"/>
        <end position="172"/>
    </location>
</feature>
<reference evidence="6 7" key="1">
    <citation type="submission" date="2024-06" db="EMBL/GenBank/DDBJ databases">
        <title>The Natural Products Discovery Center: Release of the First 8490 Sequenced Strains for Exploring Actinobacteria Biosynthetic Diversity.</title>
        <authorList>
            <person name="Kalkreuter E."/>
            <person name="Kautsar S.A."/>
            <person name="Yang D."/>
            <person name="Bader C.D."/>
            <person name="Teijaro C.N."/>
            <person name="Fluegel L."/>
            <person name="Davis C.M."/>
            <person name="Simpson J.R."/>
            <person name="Lauterbach L."/>
            <person name="Steele A.D."/>
            <person name="Gui C."/>
            <person name="Meng S."/>
            <person name="Li G."/>
            <person name="Viehrig K."/>
            <person name="Ye F."/>
            <person name="Su P."/>
            <person name="Kiefer A.F."/>
            <person name="Nichols A."/>
            <person name="Cepeda A.J."/>
            <person name="Yan W."/>
            <person name="Fan B."/>
            <person name="Jiang Y."/>
            <person name="Adhikari A."/>
            <person name="Zheng C.-J."/>
            <person name="Schuster L."/>
            <person name="Cowan T.M."/>
            <person name="Smanski M.J."/>
            <person name="Chevrette M.G."/>
            <person name="De Carvalho L.P.S."/>
            <person name="Shen B."/>
        </authorList>
    </citation>
    <scope>NUCLEOTIDE SEQUENCE [LARGE SCALE GENOMIC DNA]</scope>
    <source>
        <strain evidence="6 7">NPDC001166</strain>
    </source>
</reference>
<gene>
    <name evidence="6" type="ORF">ABT272_34425</name>
</gene>
<feature type="transmembrane region" description="Helical" evidence="5">
    <location>
        <begin position="271"/>
        <end position="291"/>
    </location>
</feature>
<evidence type="ECO:0000313" key="6">
    <source>
        <dbReference type="EMBL" id="MER6432786.1"/>
    </source>
</evidence>
<name>A0ABV1UHS8_9ACTN</name>